<evidence type="ECO:0000259" key="2">
    <source>
        <dbReference type="PROSITE" id="PS50405"/>
    </source>
</evidence>
<dbReference type="InterPro" id="IPR036282">
    <property type="entry name" value="Glutathione-S-Trfase_C_sf"/>
</dbReference>
<dbReference type="SUPFAM" id="SSF47616">
    <property type="entry name" value="GST C-terminal domain-like"/>
    <property type="match status" value="1"/>
</dbReference>
<dbReference type="PANTHER" id="PTHR44051:SF19">
    <property type="entry name" value="DISULFIDE-BOND OXIDOREDUCTASE YFCG"/>
    <property type="match status" value="1"/>
</dbReference>
<dbReference type="SFLD" id="SFLDG01151">
    <property type="entry name" value="Main.2:_Nu-like"/>
    <property type="match status" value="1"/>
</dbReference>
<name>A0A916SRR3_9HYPH</name>
<evidence type="ECO:0000313" key="3">
    <source>
        <dbReference type="EMBL" id="GGB13150.1"/>
    </source>
</evidence>
<evidence type="ECO:0000313" key="4">
    <source>
        <dbReference type="Proteomes" id="UP000646478"/>
    </source>
</evidence>
<proteinExistence type="predicted"/>
<dbReference type="Gene3D" id="3.40.30.10">
    <property type="entry name" value="Glutaredoxin"/>
    <property type="match status" value="1"/>
</dbReference>
<dbReference type="RefSeq" id="WP_188826516.1">
    <property type="nucleotide sequence ID" value="NZ_BMHH01000045.1"/>
</dbReference>
<dbReference type="InterPro" id="IPR004045">
    <property type="entry name" value="Glutathione_S-Trfase_N"/>
</dbReference>
<dbReference type="PANTHER" id="PTHR44051">
    <property type="entry name" value="GLUTATHIONE S-TRANSFERASE-RELATED"/>
    <property type="match status" value="1"/>
</dbReference>
<dbReference type="AlphaFoldDB" id="A0A916SRR3"/>
<comment type="caution">
    <text evidence="3">The sequence shown here is derived from an EMBL/GenBank/DDBJ whole genome shotgun (WGS) entry which is preliminary data.</text>
</comment>
<gene>
    <name evidence="3" type="ORF">GCM10011491_46130</name>
</gene>
<dbReference type="InterPro" id="IPR040079">
    <property type="entry name" value="Glutathione_S-Trfase"/>
</dbReference>
<accession>A0A916SRR3</accession>
<reference evidence="3" key="2">
    <citation type="submission" date="2020-09" db="EMBL/GenBank/DDBJ databases">
        <authorList>
            <person name="Sun Q."/>
            <person name="Zhou Y."/>
        </authorList>
    </citation>
    <scope>NUCLEOTIDE SEQUENCE</scope>
    <source>
        <strain evidence="3">CGMCC 1.15082</strain>
    </source>
</reference>
<sequence>MITLYAADTANSSKIFLALEELELPYVALPVDIMAGGQFEPAFVRLNPNAKVPVIVDDEGPGDRTHTAFESGAILLYLAEKTGKLLPQDASARSEVIQWLMLQMSGLGPMFGQFIHFSRFAPPGNDYALSRYRTQLLRILNVFDGRLRDSEWLGGPDYGIADIAAFPWARAAGIFLGASVADDYANLVRWVERIAARPAVVRADAAKAALAAQLISPDDASPDAVDRLLGRGAYAGGRG</sequence>
<dbReference type="SFLD" id="SFLDG00358">
    <property type="entry name" value="Main_(cytGST)"/>
    <property type="match status" value="1"/>
</dbReference>
<dbReference type="PROSITE" id="PS50405">
    <property type="entry name" value="GST_CTER"/>
    <property type="match status" value="1"/>
</dbReference>
<feature type="domain" description="GST C-terminal" evidence="2">
    <location>
        <begin position="89"/>
        <end position="218"/>
    </location>
</feature>
<dbReference type="Pfam" id="PF13409">
    <property type="entry name" value="GST_N_2"/>
    <property type="match status" value="1"/>
</dbReference>
<feature type="domain" description="GST N-terminal" evidence="1">
    <location>
        <begin position="1"/>
        <end position="86"/>
    </location>
</feature>
<dbReference type="CDD" id="cd03178">
    <property type="entry name" value="GST_C_Ure2p_like"/>
    <property type="match status" value="1"/>
</dbReference>
<dbReference type="SUPFAM" id="SSF52833">
    <property type="entry name" value="Thioredoxin-like"/>
    <property type="match status" value="1"/>
</dbReference>
<reference evidence="3" key="1">
    <citation type="journal article" date="2014" name="Int. J. Syst. Evol. Microbiol.">
        <title>Complete genome sequence of Corynebacterium casei LMG S-19264T (=DSM 44701T), isolated from a smear-ripened cheese.</title>
        <authorList>
            <consortium name="US DOE Joint Genome Institute (JGI-PGF)"/>
            <person name="Walter F."/>
            <person name="Albersmeier A."/>
            <person name="Kalinowski J."/>
            <person name="Ruckert C."/>
        </authorList>
    </citation>
    <scope>NUCLEOTIDE SEQUENCE</scope>
    <source>
        <strain evidence="3">CGMCC 1.15082</strain>
    </source>
</reference>
<dbReference type="PROSITE" id="PS50404">
    <property type="entry name" value="GST_NTER"/>
    <property type="match status" value="1"/>
</dbReference>
<dbReference type="EMBL" id="BMHH01000045">
    <property type="protein sequence ID" value="GGB13150.1"/>
    <property type="molecule type" value="Genomic_DNA"/>
</dbReference>
<evidence type="ECO:0000259" key="1">
    <source>
        <dbReference type="PROSITE" id="PS50404"/>
    </source>
</evidence>
<dbReference type="Pfam" id="PF00043">
    <property type="entry name" value="GST_C"/>
    <property type="match status" value="1"/>
</dbReference>
<dbReference type="InterPro" id="IPR036249">
    <property type="entry name" value="Thioredoxin-like_sf"/>
</dbReference>
<dbReference type="InterPro" id="IPR010987">
    <property type="entry name" value="Glutathione-S-Trfase_C-like"/>
</dbReference>
<dbReference type="Proteomes" id="UP000646478">
    <property type="component" value="Unassembled WGS sequence"/>
</dbReference>
<dbReference type="CDD" id="cd03048">
    <property type="entry name" value="GST_N_Ure2p_like"/>
    <property type="match status" value="1"/>
</dbReference>
<dbReference type="Gene3D" id="1.20.1050.10">
    <property type="match status" value="1"/>
</dbReference>
<dbReference type="SFLD" id="SFLDS00019">
    <property type="entry name" value="Glutathione_Transferase_(cytos"/>
    <property type="match status" value="1"/>
</dbReference>
<keyword evidence="4" id="KW-1185">Reference proteome</keyword>
<dbReference type="InterPro" id="IPR004046">
    <property type="entry name" value="GST_C"/>
</dbReference>
<protein>
    <submittedName>
        <fullName evidence="3">Glutathione S-transferase</fullName>
    </submittedName>
</protein>
<organism evidence="3 4">
    <name type="scientific">Brucella endophytica</name>
    <dbReference type="NCBI Taxonomy" id="1963359"/>
    <lineage>
        <taxon>Bacteria</taxon>
        <taxon>Pseudomonadati</taxon>
        <taxon>Pseudomonadota</taxon>
        <taxon>Alphaproteobacteria</taxon>
        <taxon>Hyphomicrobiales</taxon>
        <taxon>Brucellaceae</taxon>
        <taxon>Brucella/Ochrobactrum group</taxon>
        <taxon>Brucella</taxon>
    </lineage>
</organism>